<evidence type="ECO:0000256" key="5">
    <source>
        <dbReference type="ARBA" id="ARBA00034309"/>
    </source>
</evidence>
<accession>A0ABQ9DSX1</accession>
<dbReference type="InterPro" id="IPR030431">
    <property type="entry name" value="ENTREP1-3"/>
</dbReference>
<evidence type="ECO:0000256" key="3">
    <source>
        <dbReference type="ARBA" id="ARBA00022989"/>
    </source>
</evidence>
<reference evidence="6" key="1">
    <citation type="submission" date="2019-10" db="EMBL/GenBank/DDBJ databases">
        <authorList>
            <person name="Soares A.E.R."/>
            <person name="Aleixo A."/>
            <person name="Schneider P."/>
            <person name="Miyaki C.Y."/>
            <person name="Schneider M.P."/>
            <person name="Mello C."/>
            <person name="Vasconcelos A.T.R."/>
        </authorList>
    </citation>
    <scope>NUCLEOTIDE SEQUENCE</scope>
    <source>
        <tissue evidence="6">Muscle</tissue>
    </source>
</reference>
<evidence type="ECO:0000256" key="2">
    <source>
        <dbReference type="ARBA" id="ARBA00022692"/>
    </source>
</evidence>
<keyword evidence="2" id="KW-0812">Transmembrane</keyword>
<evidence type="ECO:0000256" key="1">
    <source>
        <dbReference type="ARBA" id="ARBA00004370"/>
    </source>
</evidence>
<evidence type="ECO:0000256" key="4">
    <source>
        <dbReference type="ARBA" id="ARBA00023136"/>
    </source>
</evidence>
<name>A0ABQ9DSX1_9PASS</name>
<gene>
    <name evidence="6" type="ORF">WISP_05859</name>
</gene>
<comment type="caution">
    <text evidence="6">The sequence shown here is derived from an EMBL/GenBank/DDBJ whole genome shotgun (WGS) entry which is preliminary data.</text>
</comment>
<comment type="subcellular location">
    <subcellularLocation>
        <location evidence="1">Membrane</location>
    </subcellularLocation>
</comment>
<keyword evidence="3" id="KW-1133">Transmembrane helix</keyword>
<keyword evidence="7" id="KW-1185">Reference proteome</keyword>
<evidence type="ECO:0000313" key="7">
    <source>
        <dbReference type="Proteomes" id="UP001145742"/>
    </source>
</evidence>
<keyword evidence="4" id="KW-0472">Membrane</keyword>
<sequence>MTNTLKVAIQKDLNRLEKWTERNLLKLYSYSMIAIAHFQMVYKSAGTVLSCETTTINNIKQLPAVILQNSSRARALRGRPQHLIDYKSYTNTKWLVAWILEQSHCSVSPDIHELVEKIQSVLNSGDGTCRGGHTTQSPSVTFPELLYLESCDDLTTFTTEDQLAERRI</sequence>
<dbReference type="Proteomes" id="UP001145742">
    <property type="component" value="Unassembled WGS sequence"/>
</dbReference>
<comment type="similarity">
    <text evidence="5">Belongs to the ENTREP family.</text>
</comment>
<proteinExistence type="inferred from homology"/>
<dbReference type="PANTHER" id="PTHR17615:SF8">
    <property type="entry name" value="ENDOSOMAL TRANSMEMBRANE EPSIN INTERACTOR 1"/>
    <property type="match status" value="1"/>
</dbReference>
<organism evidence="6 7">
    <name type="scientific">Willisornis vidua</name>
    <name type="common">Xingu scale-backed antbird</name>
    <dbReference type="NCBI Taxonomy" id="1566151"/>
    <lineage>
        <taxon>Eukaryota</taxon>
        <taxon>Metazoa</taxon>
        <taxon>Chordata</taxon>
        <taxon>Craniata</taxon>
        <taxon>Vertebrata</taxon>
        <taxon>Euteleostomi</taxon>
        <taxon>Archelosauria</taxon>
        <taxon>Archosauria</taxon>
        <taxon>Dinosauria</taxon>
        <taxon>Saurischia</taxon>
        <taxon>Theropoda</taxon>
        <taxon>Coelurosauria</taxon>
        <taxon>Aves</taxon>
        <taxon>Neognathae</taxon>
        <taxon>Neoaves</taxon>
        <taxon>Telluraves</taxon>
        <taxon>Australaves</taxon>
        <taxon>Passeriformes</taxon>
        <taxon>Thamnophilidae</taxon>
        <taxon>Willisornis</taxon>
    </lineage>
</organism>
<protein>
    <submittedName>
        <fullName evidence="6">Uncharacterized protein</fullName>
    </submittedName>
</protein>
<dbReference type="PANTHER" id="PTHR17615">
    <property type="entry name" value="PROTEIN FAM189A"/>
    <property type="match status" value="1"/>
</dbReference>
<evidence type="ECO:0000313" key="6">
    <source>
        <dbReference type="EMBL" id="KAJ7427561.1"/>
    </source>
</evidence>
<dbReference type="EMBL" id="WHWB01031921">
    <property type="protein sequence ID" value="KAJ7427561.1"/>
    <property type="molecule type" value="Genomic_DNA"/>
</dbReference>